<dbReference type="InterPro" id="IPR002716">
    <property type="entry name" value="PIN_dom"/>
</dbReference>
<dbReference type="RefSeq" id="WP_210119645.1">
    <property type="nucleotide sequence ID" value="NZ_CP054142.1"/>
</dbReference>
<dbReference type="GO" id="GO:0004540">
    <property type="term" value="F:RNA nuclease activity"/>
    <property type="evidence" value="ECO:0007669"/>
    <property type="project" value="TreeGrafter"/>
</dbReference>
<dbReference type="KEGG" id="tpav:HRQ91_11410"/>
<keyword evidence="2" id="KW-0540">Nuclease</keyword>
<dbReference type="Gene3D" id="3.40.50.1010">
    <property type="entry name" value="5'-nuclease"/>
    <property type="match status" value="1"/>
</dbReference>
<protein>
    <submittedName>
        <fullName evidence="7">PIN domain-containing protein</fullName>
    </submittedName>
</protein>
<accession>A0A975IFI3</accession>
<keyword evidence="8" id="KW-1185">Reference proteome</keyword>
<dbReference type="PANTHER" id="PTHR42740:SF1">
    <property type="entry name" value="RIBONUCLEASE VAPC3"/>
    <property type="match status" value="1"/>
</dbReference>
<evidence type="ECO:0000313" key="8">
    <source>
        <dbReference type="Proteomes" id="UP000671908"/>
    </source>
</evidence>
<sequence>MNFILVDTSVWSLILRKRELCQKEKKLESYLINLIRKRRVIMIGPIRQEILSGISDLNTYTTLRQKLETFSDFEITTRDYETAAEYFNLCRKHGIQGSHIDYLICSVAANNNFSILSLDKDFCNYKKYIDIDIIDENEWNMQTAETR</sequence>
<evidence type="ECO:0000256" key="3">
    <source>
        <dbReference type="ARBA" id="ARBA00022723"/>
    </source>
</evidence>
<dbReference type="InterPro" id="IPR051749">
    <property type="entry name" value="PINc/VapC_TA_RNase"/>
</dbReference>
<dbReference type="PANTHER" id="PTHR42740">
    <property type="entry name" value="RIBONUCLEASE VAPC3"/>
    <property type="match status" value="1"/>
</dbReference>
<dbReference type="AlphaFoldDB" id="A0A975IFI3"/>
<keyword evidence="1" id="KW-1277">Toxin-antitoxin system</keyword>
<evidence type="ECO:0000256" key="5">
    <source>
        <dbReference type="ARBA" id="ARBA00022842"/>
    </source>
</evidence>
<name>A0A975IFI3_9SPIR</name>
<dbReference type="Proteomes" id="UP000671908">
    <property type="component" value="Chromosome"/>
</dbReference>
<proteinExistence type="predicted"/>
<keyword evidence="5" id="KW-0460">Magnesium</keyword>
<evidence type="ECO:0000256" key="4">
    <source>
        <dbReference type="ARBA" id="ARBA00022801"/>
    </source>
</evidence>
<keyword evidence="4" id="KW-0378">Hydrolase</keyword>
<gene>
    <name evidence="7" type="ORF">HRQ91_11410</name>
</gene>
<keyword evidence="3" id="KW-0479">Metal-binding</keyword>
<dbReference type="EMBL" id="CP054142">
    <property type="protein sequence ID" value="QTQ15016.1"/>
    <property type="molecule type" value="Genomic_DNA"/>
</dbReference>
<dbReference type="Pfam" id="PF01850">
    <property type="entry name" value="PIN"/>
    <property type="match status" value="1"/>
</dbReference>
<feature type="domain" description="PIN" evidence="6">
    <location>
        <begin position="4"/>
        <end position="127"/>
    </location>
</feature>
<evidence type="ECO:0000256" key="1">
    <source>
        <dbReference type="ARBA" id="ARBA00022649"/>
    </source>
</evidence>
<organism evidence="7 8">
    <name type="scientific">Treponema parvum</name>
    <dbReference type="NCBI Taxonomy" id="138851"/>
    <lineage>
        <taxon>Bacteria</taxon>
        <taxon>Pseudomonadati</taxon>
        <taxon>Spirochaetota</taxon>
        <taxon>Spirochaetia</taxon>
        <taxon>Spirochaetales</taxon>
        <taxon>Treponemataceae</taxon>
        <taxon>Treponema</taxon>
    </lineage>
</organism>
<reference evidence="7 8" key="1">
    <citation type="journal article" date="2021" name="Microbiol. Resour. Announc.">
        <title>Complete Genome Sequences of Three Human Oral Treponema parvum Isolates.</title>
        <authorList>
            <person name="Zeng H."/>
            <person name="Watt R.M."/>
        </authorList>
    </citation>
    <scope>NUCLEOTIDE SEQUENCE [LARGE SCALE GENOMIC DNA]</scope>
    <source>
        <strain evidence="7 8">ATCC 700770</strain>
    </source>
</reference>
<evidence type="ECO:0000313" key="7">
    <source>
        <dbReference type="EMBL" id="QTQ15016.1"/>
    </source>
</evidence>
<dbReference type="InterPro" id="IPR029060">
    <property type="entry name" value="PIN-like_dom_sf"/>
</dbReference>
<dbReference type="SUPFAM" id="SSF88723">
    <property type="entry name" value="PIN domain-like"/>
    <property type="match status" value="1"/>
</dbReference>
<evidence type="ECO:0000259" key="6">
    <source>
        <dbReference type="Pfam" id="PF01850"/>
    </source>
</evidence>
<evidence type="ECO:0000256" key="2">
    <source>
        <dbReference type="ARBA" id="ARBA00022722"/>
    </source>
</evidence>
<dbReference type="GO" id="GO:0016787">
    <property type="term" value="F:hydrolase activity"/>
    <property type="evidence" value="ECO:0007669"/>
    <property type="project" value="UniProtKB-KW"/>
</dbReference>
<dbReference type="GO" id="GO:0046872">
    <property type="term" value="F:metal ion binding"/>
    <property type="evidence" value="ECO:0007669"/>
    <property type="project" value="UniProtKB-KW"/>
</dbReference>